<dbReference type="InterPro" id="IPR016339">
    <property type="entry name" value="Hemoglobin_trunc_I"/>
</dbReference>
<dbReference type="GO" id="GO:0020037">
    <property type="term" value="F:heme binding"/>
    <property type="evidence" value="ECO:0007669"/>
    <property type="project" value="InterPro"/>
</dbReference>
<dbReference type="InterPro" id="IPR001486">
    <property type="entry name" value="Hemoglobin_trunc"/>
</dbReference>
<comment type="cofactor">
    <cofactor evidence="8">
        <name>heme</name>
        <dbReference type="ChEBI" id="CHEBI:30413"/>
    </cofactor>
    <text evidence="8">Binds 1 heme group per subunit.</text>
</comment>
<keyword evidence="6 7" id="KW-0408">Iron</keyword>
<dbReference type="GO" id="GO:0005344">
    <property type="term" value="F:oxygen carrier activity"/>
    <property type="evidence" value="ECO:0007669"/>
    <property type="project" value="UniProtKB-UniRule"/>
</dbReference>
<sequence length="124" mass="14016">MSESLFDRLGGQNAVNTAVDIFYRKMLLDERVNYFFDDIDMEQQILKQKGFLTMVFGGPNHYTGKNMQEGHRHLLERGLNDSHVDIVLEHLGATLKELGAHDEDIQKVAAIANSVRDEVLGRAS</sequence>
<dbReference type="Proteomes" id="UP000054742">
    <property type="component" value="Unassembled WGS sequence"/>
</dbReference>
<dbReference type="InterPro" id="IPR019795">
    <property type="entry name" value="Globin_bac-like_CS"/>
</dbReference>
<dbReference type="OrthoDB" id="9795814at2"/>
<dbReference type="RefSeq" id="WP_058443201.1">
    <property type="nucleotide sequence ID" value="NZ_CAAAHU010000024.1"/>
</dbReference>
<dbReference type="PATRIC" id="fig|29422.6.peg.3428"/>
<dbReference type="PIRSF" id="PIRSF002030">
    <property type="entry name" value="Globin_Protozoa/Cyanobacteria"/>
    <property type="match status" value="1"/>
</dbReference>
<comment type="similarity">
    <text evidence="1 7">Belongs to the truncated hemoglobin family. Group I subfamily.</text>
</comment>
<dbReference type="Gene3D" id="1.10.490.10">
    <property type="entry name" value="Globins"/>
    <property type="match status" value="1"/>
</dbReference>
<evidence type="ECO:0000256" key="4">
    <source>
        <dbReference type="ARBA" id="ARBA00022621"/>
    </source>
</evidence>
<evidence type="ECO:0000256" key="6">
    <source>
        <dbReference type="ARBA" id="ARBA00023004"/>
    </source>
</evidence>
<dbReference type="GO" id="GO:0046872">
    <property type="term" value="F:metal ion binding"/>
    <property type="evidence" value="ECO:0007669"/>
    <property type="project" value="UniProtKB-UniRule"/>
</dbReference>
<evidence type="ECO:0000256" key="8">
    <source>
        <dbReference type="PIRSR" id="PIRSR002030-1"/>
    </source>
</evidence>
<dbReference type="CDD" id="cd00454">
    <property type="entry name" value="TrHb1_N"/>
    <property type="match status" value="1"/>
</dbReference>
<evidence type="ECO:0000256" key="7">
    <source>
        <dbReference type="PIRNR" id="PIRNR002030"/>
    </source>
</evidence>
<comment type="caution">
    <text evidence="10">The sequence shown here is derived from an EMBL/GenBank/DDBJ whole genome shotgun (WGS) entry which is preliminary data.</text>
</comment>
<name>A0A0W0S0A8_9GAMM</name>
<dbReference type="STRING" id="29422.Lbru_3246"/>
<organism evidence="10 11">
    <name type="scientific">Legionella brunensis</name>
    <dbReference type="NCBI Taxonomy" id="29422"/>
    <lineage>
        <taxon>Bacteria</taxon>
        <taxon>Pseudomonadati</taxon>
        <taxon>Pseudomonadota</taxon>
        <taxon>Gammaproteobacteria</taxon>
        <taxon>Legionellales</taxon>
        <taxon>Legionellaceae</taxon>
        <taxon>Legionella</taxon>
    </lineage>
</organism>
<protein>
    <recommendedName>
        <fullName evidence="7">Group 1 truncated hemoglobin</fullName>
    </recommendedName>
</protein>
<dbReference type="GO" id="GO:0019825">
    <property type="term" value="F:oxygen binding"/>
    <property type="evidence" value="ECO:0007669"/>
    <property type="project" value="InterPro"/>
</dbReference>
<accession>A0A0W0S0A8</accession>
<gene>
    <name evidence="10" type="ORF">Lbru_3246</name>
</gene>
<keyword evidence="11" id="KW-1185">Reference proteome</keyword>
<dbReference type="PROSITE" id="PS01213">
    <property type="entry name" value="GLOBIN_FAM_2"/>
    <property type="match status" value="1"/>
</dbReference>
<keyword evidence="5 7" id="KW-0479">Metal-binding</keyword>
<evidence type="ECO:0000256" key="9">
    <source>
        <dbReference type="PIRSR" id="PIRSR601486-1"/>
    </source>
</evidence>
<reference evidence="10 11" key="1">
    <citation type="submission" date="2015-11" db="EMBL/GenBank/DDBJ databases">
        <title>Genomic analysis of 38 Legionella species identifies large and diverse effector repertoires.</title>
        <authorList>
            <person name="Burstein D."/>
            <person name="Amaro F."/>
            <person name="Zusman T."/>
            <person name="Lifshitz Z."/>
            <person name="Cohen O."/>
            <person name="Gilbert J.A."/>
            <person name="Pupko T."/>
            <person name="Shuman H.A."/>
            <person name="Segal G."/>
        </authorList>
    </citation>
    <scope>NUCLEOTIDE SEQUENCE [LARGE SCALE GENOMIC DNA]</scope>
    <source>
        <strain evidence="10 11">ATCC 43878</strain>
    </source>
</reference>
<dbReference type="SUPFAM" id="SSF46458">
    <property type="entry name" value="Globin-like"/>
    <property type="match status" value="1"/>
</dbReference>
<proteinExistence type="inferred from homology"/>
<evidence type="ECO:0000313" key="10">
    <source>
        <dbReference type="EMBL" id="KTC76533.1"/>
    </source>
</evidence>
<evidence type="ECO:0000313" key="11">
    <source>
        <dbReference type="Proteomes" id="UP000054742"/>
    </source>
</evidence>
<dbReference type="AlphaFoldDB" id="A0A0W0S0A8"/>
<dbReference type="InterPro" id="IPR009050">
    <property type="entry name" value="Globin-like_sf"/>
</dbReference>
<dbReference type="InterPro" id="IPR012292">
    <property type="entry name" value="Globin/Proto"/>
</dbReference>
<feature type="binding site" description="proximal binding residue" evidence="8">
    <location>
        <position position="71"/>
    </location>
    <ligand>
        <name>heme</name>
        <dbReference type="ChEBI" id="CHEBI:30413"/>
    </ligand>
    <ligandPart>
        <name>Fe</name>
        <dbReference type="ChEBI" id="CHEBI:18248"/>
    </ligandPart>
</feature>
<evidence type="ECO:0000256" key="5">
    <source>
        <dbReference type="ARBA" id="ARBA00022723"/>
    </source>
</evidence>
<dbReference type="Pfam" id="PF01152">
    <property type="entry name" value="Bac_globin"/>
    <property type="match status" value="1"/>
</dbReference>
<feature type="binding site" description="distal binding residue" evidence="9">
    <location>
        <position position="71"/>
    </location>
    <ligand>
        <name>heme</name>
        <dbReference type="ChEBI" id="CHEBI:30413"/>
    </ligand>
    <ligandPart>
        <name>Fe</name>
        <dbReference type="ChEBI" id="CHEBI:18248"/>
    </ligandPart>
</feature>
<dbReference type="EMBL" id="LNXV01000037">
    <property type="protein sequence ID" value="KTC76533.1"/>
    <property type="molecule type" value="Genomic_DNA"/>
</dbReference>
<keyword evidence="4 7" id="KW-0561">Oxygen transport</keyword>
<evidence type="ECO:0000256" key="2">
    <source>
        <dbReference type="ARBA" id="ARBA00022448"/>
    </source>
</evidence>
<keyword evidence="3 7" id="KW-0349">Heme</keyword>
<keyword evidence="2 7" id="KW-0813">Transport</keyword>
<evidence type="ECO:0000256" key="3">
    <source>
        <dbReference type="ARBA" id="ARBA00022617"/>
    </source>
</evidence>
<evidence type="ECO:0000256" key="1">
    <source>
        <dbReference type="ARBA" id="ARBA00009660"/>
    </source>
</evidence>